<feature type="compositionally biased region" description="Basic and acidic residues" evidence="4">
    <location>
        <begin position="138"/>
        <end position="153"/>
    </location>
</feature>
<dbReference type="PANTHER" id="PTHR10270">
    <property type="entry name" value="SOX TRANSCRIPTION FACTOR"/>
    <property type="match status" value="1"/>
</dbReference>
<reference evidence="6 7" key="1">
    <citation type="submission" date="2014-04" db="EMBL/GenBank/DDBJ databases">
        <authorList>
            <consortium name="DOE Joint Genome Institute"/>
            <person name="Kuo A."/>
            <person name="Tarkka M."/>
            <person name="Buscot F."/>
            <person name="Kohler A."/>
            <person name="Nagy L.G."/>
            <person name="Floudas D."/>
            <person name="Copeland A."/>
            <person name="Barry K.W."/>
            <person name="Cichocki N."/>
            <person name="Veneault-Fourrey C."/>
            <person name="LaButti K."/>
            <person name="Lindquist E.A."/>
            <person name="Lipzen A."/>
            <person name="Lundell T."/>
            <person name="Morin E."/>
            <person name="Murat C."/>
            <person name="Sun H."/>
            <person name="Tunlid A."/>
            <person name="Henrissat B."/>
            <person name="Grigoriev I.V."/>
            <person name="Hibbett D.S."/>
            <person name="Martin F."/>
            <person name="Nordberg H.P."/>
            <person name="Cantor M.N."/>
            <person name="Hua S.X."/>
        </authorList>
    </citation>
    <scope>NUCLEOTIDE SEQUENCE [LARGE SCALE GENOMIC DNA]</scope>
    <source>
        <strain evidence="6 7">F 1598</strain>
    </source>
</reference>
<dbReference type="AlphaFoldDB" id="A0A0C3FJ49"/>
<evidence type="ECO:0000256" key="1">
    <source>
        <dbReference type="ARBA" id="ARBA00023125"/>
    </source>
</evidence>
<dbReference type="GO" id="GO:0030154">
    <property type="term" value="P:cell differentiation"/>
    <property type="evidence" value="ECO:0007669"/>
    <property type="project" value="TreeGrafter"/>
</dbReference>
<dbReference type="PANTHER" id="PTHR10270:SF161">
    <property type="entry name" value="SEX-DETERMINING REGION Y PROTEIN"/>
    <property type="match status" value="1"/>
</dbReference>
<keyword evidence="2" id="KW-0804">Transcription</keyword>
<dbReference type="GO" id="GO:0001228">
    <property type="term" value="F:DNA-binding transcription activator activity, RNA polymerase II-specific"/>
    <property type="evidence" value="ECO:0007669"/>
    <property type="project" value="TreeGrafter"/>
</dbReference>
<sequence length="497" mass="55570">MPALRTRDTLSRSALEVTTDAPLQTPTLAIISPTPRAFSFPFNKADPPASPYSSPSSSPFELDLKPSPDSLLRTLSPVSSITSVSSTQSTSPSHKRRKSSTSSELEHRPKKGDEDYVKRPENAFILFRRHCCEERQAAAEEADTPAKKQRQADLSKTISQQWKSLSADERQVWEDRAKEKKKEHEQLHPNYVYRPQRSKAKKSKGKYDEADTDSNISFMLPLPTPVSRHGRSASAPTPPLGYQSIQLPNIYMPSCPTSPNLIGRRSSHPGHSEERSTHFDYLPNDTLMPPSFSQQPSGYEPNLAPPEYYQGIYNVPDQAPLVDKHNMLQPLTMPEQPMLLAPLELISPSSSSSHSIPSGYSSPTSPQPGPFTPVHTLHRQYSVDDCLSESQIIDCDSPTDMVMQYPAYPWENNDMWANGGSEMMLGEDFDLNSIPPIELGNAKYQDDLNQFDSPPPMQEYGNDQYGLPNEQYLHHDPQGQGSFDGLFFNDMMTGHGF</sequence>
<dbReference type="InterPro" id="IPR009071">
    <property type="entry name" value="HMG_box_dom"/>
</dbReference>
<feature type="compositionally biased region" description="Polar residues" evidence="4">
    <location>
        <begin position="154"/>
        <end position="164"/>
    </location>
</feature>
<dbReference type="Proteomes" id="UP000054166">
    <property type="component" value="Unassembled WGS sequence"/>
</dbReference>
<evidence type="ECO:0000313" key="7">
    <source>
        <dbReference type="Proteomes" id="UP000054166"/>
    </source>
</evidence>
<dbReference type="GO" id="GO:0005634">
    <property type="term" value="C:nucleus"/>
    <property type="evidence" value="ECO:0007669"/>
    <property type="project" value="UniProtKB-UniRule"/>
</dbReference>
<name>A0A0C3FJ49_PILCF</name>
<dbReference type="CDD" id="cd01389">
    <property type="entry name" value="HMG-box_ROX1-like"/>
    <property type="match status" value="1"/>
</dbReference>
<reference evidence="7" key="2">
    <citation type="submission" date="2015-01" db="EMBL/GenBank/DDBJ databases">
        <title>Evolutionary Origins and Diversification of the Mycorrhizal Mutualists.</title>
        <authorList>
            <consortium name="DOE Joint Genome Institute"/>
            <consortium name="Mycorrhizal Genomics Consortium"/>
            <person name="Kohler A."/>
            <person name="Kuo A."/>
            <person name="Nagy L.G."/>
            <person name="Floudas D."/>
            <person name="Copeland A."/>
            <person name="Barry K.W."/>
            <person name="Cichocki N."/>
            <person name="Veneault-Fourrey C."/>
            <person name="LaButti K."/>
            <person name="Lindquist E.A."/>
            <person name="Lipzen A."/>
            <person name="Lundell T."/>
            <person name="Morin E."/>
            <person name="Murat C."/>
            <person name="Riley R."/>
            <person name="Ohm R."/>
            <person name="Sun H."/>
            <person name="Tunlid A."/>
            <person name="Henrissat B."/>
            <person name="Grigoriev I.V."/>
            <person name="Hibbett D.S."/>
            <person name="Martin F."/>
        </authorList>
    </citation>
    <scope>NUCLEOTIDE SEQUENCE [LARGE SCALE GENOMIC DNA]</scope>
    <source>
        <strain evidence="7">F 1598</strain>
    </source>
</reference>
<feature type="domain" description="HMG box" evidence="5">
    <location>
        <begin position="117"/>
        <end position="192"/>
    </location>
</feature>
<dbReference type="InterPro" id="IPR050140">
    <property type="entry name" value="SRY-related_HMG-box_TF-like"/>
</dbReference>
<feature type="compositionally biased region" description="Low complexity" evidence="4">
    <location>
        <begin position="76"/>
        <end position="92"/>
    </location>
</feature>
<evidence type="ECO:0000256" key="2">
    <source>
        <dbReference type="ARBA" id="ARBA00023163"/>
    </source>
</evidence>
<dbReference type="Pfam" id="PF00505">
    <property type="entry name" value="HMG_box"/>
    <property type="match status" value="1"/>
</dbReference>
<feature type="region of interest" description="Disordered" evidence="4">
    <location>
        <begin position="138"/>
        <end position="218"/>
    </location>
</feature>
<evidence type="ECO:0000256" key="4">
    <source>
        <dbReference type="SAM" id="MobiDB-lite"/>
    </source>
</evidence>
<dbReference type="PROSITE" id="PS50118">
    <property type="entry name" value="HMG_BOX_2"/>
    <property type="match status" value="1"/>
</dbReference>
<feature type="compositionally biased region" description="Low complexity" evidence="4">
    <location>
        <begin position="350"/>
        <end position="364"/>
    </location>
</feature>
<feature type="compositionally biased region" description="Basic and acidic residues" evidence="4">
    <location>
        <begin position="166"/>
        <end position="187"/>
    </location>
</feature>
<dbReference type="OrthoDB" id="6247875at2759"/>
<feature type="region of interest" description="Disordered" evidence="4">
    <location>
        <begin position="350"/>
        <end position="372"/>
    </location>
</feature>
<evidence type="ECO:0000259" key="5">
    <source>
        <dbReference type="PROSITE" id="PS50118"/>
    </source>
</evidence>
<dbReference type="STRING" id="765440.A0A0C3FJ49"/>
<dbReference type="HOGENOM" id="CLU_508083_0_0_1"/>
<dbReference type="SMART" id="SM00398">
    <property type="entry name" value="HMG"/>
    <property type="match status" value="1"/>
</dbReference>
<keyword evidence="3" id="KW-0539">Nucleus</keyword>
<dbReference type="SUPFAM" id="SSF47095">
    <property type="entry name" value="HMG-box"/>
    <property type="match status" value="1"/>
</dbReference>
<proteinExistence type="predicted"/>
<dbReference type="GO" id="GO:0000978">
    <property type="term" value="F:RNA polymerase II cis-regulatory region sequence-specific DNA binding"/>
    <property type="evidence" value="ECO:0007669"/>
    <property type="project" value="TreeGrafter"/>
</dbReference>
<dbReference type="Gene3D" id="1.10.30.10">
    <property type="entry name" value="High mobility group box domain"/>
    <property type="match status" value="1"/>
</dbReference>
<protein>
    <recommendedName>
        <fullName evidence="5">HMG box domain-containing protein</fullName>
    </recommendedName>
</protein>
<dbReference type="EMBL" id="KN832987">
    <property type="protein sequence ID" value="KIM84450.1"/>
    <property type="molecule type" value="Genomic_DNA"/>
</dbReference>
<accession>A0A0C3FJ49</accession>
<feature type="region of interest" description="Disordered" evidence="4">
    <location>
        <begin position="263"/>
        <end position="305"/>
    </location>
</feature>
<organism evidence="6 7">
    <name type="scientific">Piloderma croceum (strain F 1598)</name>
    <dbReference type="NCBI Taxonomy" id="765440"/>
    <lineage>
        <taxon>Eukaryota</taxon>
        <taxon>Fungi</taxon>
        <taxon>Dikarya</taxon>
        <taxon>Basidiomycota</taxon>
        <taxon>Agaricomycotina</taxon>
        <taxon>Agaricomycetes</taxon>
        <taxon>Agaricomycetidae</taxon>
        <taxon>Atheliales</taxon>
        <taxon>Atheliaceae</taxon>
        <taxon>Piloderma</taxon>
    </lineage>
</organism>
<feature type="region of interest" description="Disordered" evidence="4">
    <location>
        <begin position="1"/>
        <end position="117"/>
    </location>
</feature>
<evidence type="ECO:0000313" key="6">
    <source>
        <dbReference type="EMBL" id="KIM84450.1"/>
    </source>
</evidence>
<feature type="compositionally biased region" description="Basic and acidic residues" evidence="4">
    <location>
        <begin position="1"/>
        <end position="10"/>
    </location>
</feature>
<feature type="DNA-binding region" description="HMG box" evidence="3">
    <location>
        <begin position="117"/>
        <end position="192"/>
    </location>
</feature>
<gene>
    <name evidence="6" type="ORF">PILCRDRAFT_818013</name>
</gene>
<evidence type="ECO:0000256" key="3">
    <source>
        <dbReference type="PROSITE-ProRule" id="PRU00267"/>
    </source>
</evidence>
<dbReference type="InParanoid" id="A0A0C3FJ49"/>
<feature type="compositionally biased region" description="Basic and acidic residues" evidence="4">
    <location>
        <begin position="104"/>
        <end position="117"/>
    </location>
</feature>
<keyword evidence="7" id="KW-1185">Reference proteome</keyword>
<dbReference type="InterPro" id="IPR036910">
    <property type="entry name" value="HMG_box_dom_sf"/>
</dbReference>
<keyword evidence="1 3" id="KW-0238">DNA-binding</keyword>